<reference evidence="2 3" key="1">
    <citation type="journal article" date="2018" name="New Phytol.">
        <title>Phylogenomics of Endogonaceae and evolution of mycorrhizas within Mucoromycota.</title>
        <authorList>
            <person name="Chang Y."/>
            <person name="Desiro A."/>
            <person name="Na H."/>
            <person name="Sandor L."/>
            <person name="Lipzen A."/>
            <person name="Clum A."/>
            <person name="Barry K."/>
            <person name="Grigoriev I.V."/>
            <person name="Martin F.M."/>
            <person name="Stajich J.E."/>
            <person name="Smith M.E."/>
            <person name="Bonito G."/>
            <person name="Spatafora J.W."/>
        </authorList>
    </citation>
    <scope>NUCLEOTIDE SEQUENCE [LARGE SCALE GENOMIC DNA]</scope>
    <source>
        <strain evidence="2 3">AD002</strain>
    </source>
</reference>
<comment type="caution">
    <text evidence="2">The sequence shown here is derived from an EMBL/GenBank/DDBJ whole genome shotgun (WGS) entry which is preliminary data.</text>
</comment>
<organism evidence="2 3">
    <name type="scientific">Jimgerdemannia flammicorona</name>
    <dbReference type="NCBI Taxonomy" id="994334"/>
    <lineage>
        <taxon>Eukaryota</taxon>
        <taxon>Fungi</taxon>
        <taxon>Fungi incertae sedis</taxon>
        <taxon>Mucoromycota</taxon>
        <taxon>Mucoromycotina</taxon>
        <taxon>Endogonomycetes</taxon>
        <taxon>Endogonales</taxon>
        <taxon>Endogonaceae</taxon>
        <taxon>Jimgerdemannia</taxon>
    </lineage>
</organism>
<feature type="compositionally biased region" description="Basic and acidic residues" evidence="1">
    <location>
        <begin position="11"/>
        <end position="24"/>
    </location>
</feature>
<evidence type="ECO:0000313" key="3">
    <source>
        <dbReference type="Proteomes" id="UP000274822"/>
    </source>
</evidence>
<evidence type="ECO:0000313" key="2">
    <source>
        <dbReference type="EMBL" id="RUS33219.1"/>
    </source>
</evidence>
<evidence type="ECO:0000256" key="1">
    <source>
        <dbReference type="SAM" id="MobiDB-lite"/>
    </source>
</evidence>
<accession>A0A433QTV3</accession>
<gene>
    <name evidence="2" type="ORF">BC938DRAFT_472539</name>
</gene>
<dbReference type="AlphaFoldDB" id="A0A433QTV3"/>
<feature type="region of interest" description="Disordered" evidence="1">
    <location>
        <begin position="1"/>
        <end position="39"/>
    </location>
</feature>
<keyword evidence="3" id="KW-1185">Reference proteome</keyword>
<protein>
    <submittedName>
        <fullName evidence="2">Uncharacterized protein</fullName>
    </submittedName>
</protein>
<sequence length="147" mass="16763">MVGHGPKPRSGLKEKDVMRDDKVKGTNMVHTERRHGKKSDIVKANRTVSKRAHNAARRPMLLGLWYHTGPPLLGQPDLHPASSAVQALRQQERADAHGVREARFAKKQRKSDHPYCMKCWVEIYGTENMTKSMPWMLEEDTDPVVDD</sequence>
<dbReference type="EMBL" id="RBNJ01001375">
    <property type="protein sequence ID" value="RUS33219.1"/>
    <property type="molecule type" value="Genomic_DNA"/>
</dbReference>
<name>A0A433QTV3_9FUNG</name>
<dbReference type="Proteomes" id="UP000274822">
    <property type="component" value="Unassembled WGS sequence"/>
</dbReference>
<proteinExistence type="predicted"/>